<proteinExistence type="predicted"/>
<evidence type="ECO:0000313" key="2">
    <source>
        <dbReference type="EMBL" id="PEH72516.1"/>
    </source>
</evidence>
<dbReference type="STRING" id="636.AAW15_07005"/>
<dbReference type="AlphaFoldDB" id="A0A2A7U280"/>
<evidence type="ECO:0000313" key="3">
    <source>
        <dbReference type="Proteomes" id="UP000219788"/>
    </source>
</evidence>
<dbReference type="SUPFAM" id="SSF55729">
    <property type="entry name" value="Acyl-CoA N-acyltransferases (Nat)"/>
    <property type="match status" value="1"/>
</dbReference>
<name>A0A2A7U280_EDWTA</name>
<reference evidence="3" key="1">
    <citation type="submission" date="2017-09" db="EMBL/GenBank/DDBJ databases">
        <title>FDA dAtabase for Regulatory Grade micrObial Sequences (FDA-ARGOS): Supporting development and validation of Infectious Disease Dx tests.</title>
        <authorList>
            <person name="Goldberg B."/>
            <person name="Campos J."/>
            <person name="Tallon L."/>
            <person name="Sadzewicz L."/>
            <person name="Ott S."/>
            <person name="Zhao X."/>
            <person name="Nagaraj S."/>
            <person name="Vavikolanu K."/>
            <person name="Aluvathingal J."/>
            <person name="Nadendla S."/>
            <person name="Geyer C."/>
            <person name="Sichtig H."/>
        </authorList>
    </citation>
    <scope>NUCLEOTIDE SEQUENCE [LARGE SCALE GENOMIC DNA]</scope>
    <source>
        <strain evidence="3">FDAARGOS_370</strain>
    </source>
</reference>
<dbReference type="OrthoDB" id="6711752at2"/>
<dbReference type="EMBL" id="PDDV01000013">
    <property type="protein sequence ID" value="PEH72516.1"/>
    <property type="molecule type" value="Genomic_DNA"/>
</dbReference>
<dbReference type="InterPro" id="IPR000182">
    <property type="entry name" value="GNAT_dom"/>
</dbReference>
<dbReference type="Gene3D" id="3.40.630.30">
    <property type="match status" value="1"/>
</dbReference>
<evidence type="ECO:0000259" key="1">
    <source>
        <dbReference type="PROSITE" id="PS51186"/>
    </source>
</evidence>
<feature type="domain" description="N-acetyltransferase" evidence="1">
    <location>
        <begin position="5"/>
        <end position="206"/>
    </location>
</feature>
<keyword evidence="2" id="KW-0808">Transferase</keyword>
<dbReference type="Pfam" id="PF00583">
    <property type="entry name" value="Acetyltransf_1"/>
    <property type="match status" value="1"/>
</dbReference>
<sequence length="214" mass="25042">MMNSIEIAELSQIDGDAYAQLTTLIIKTWEYDDWLEDDQVSPMAEYFLNDIILSSQKIYVARCAQQIIGIITVGQSPDFLYESQFSYKRLTAMSALIARNGKSEVFAQYIDTLRVNQRLLQRTHRHYHASLNFFAIDAQFRGLGLGNRLYHQFITYLQVQGIDTFFVFTDSSSNYQFYEKKGLHKIASETFYWRDEDEVEEYYLYEGHLAAPPR</sequence>
<gene>
    <name evidence="2" type="ORF">CRM76_11520</name>
</gene>
<dbReference type="PROSITE" id="PS51186">
    <property type="entry name" value="GNAT"/>
    <property type="match status" value="1"/>
</dbReference>
<dbReference type="InterPro" id="IPR016181">
    <property type="entry name" value="Acyl_CoA_acyltransferase"/>
</dbReference>
<dbReference type="CDD" id="cd04301">
    <property type="entry name" value="NAT_SF"/>
    <property type="match status" value="1"/>
</dbReference>
<comment type="caution">
    <text evidence="2">The sequence shown here is derived from an EMBL/GenBank/DDBJ whole genome shotgun (WGS) entry which is preliminary data.</text>
</comment>
<protein>
    <submittedName>
        <fullName evidence="2">GNAT family N-acetyltransferase</fullName>
    </submittedName>
</protein>
<organism evidence="2 3">
    <name type="scientific">Edwardsiella tarda</name>
    <dbReference type="NCBI Taxonomy" id="636"/>
    <lineage>
        <taxon>Bacteria</taxon>
        <taxon>Pseudomonadati</taxon>
        <taxon>Pseudomonadota</taxon>
        <taxon>Gammaproteobacteria</taxon>
        <taxon>Enterobacterales</taxon>
        <taxon>Hafniaceae</taxon>
        <taxon>Edwardsiella</taxon>
    </lineage>
</organism>
<dbReference type="Proteomes" id="UP000219788">
    <property type="component" value="Unassembled WGS sequence"/>
</dbReference>
<accession>A0A2A7U280</accession>
<dbReference type="GO" id="GO:0016747">
    <property type="term" value="F:acyltransferase activity, transferring groups other than amino-acyl groups"/>
    <property type="evidence" value="ECO:0007669"/>
    <property type="project" value="InterPro"/>
</dbReference>